<organism evidence="1 2">
    <name type="scientific">Entomortierella chlamydospora</name>
    <dbReference type="NCBI Taxonomy" id="101097"/>
    <lineage>
        <taxon>Eukaryota</taxon>
        <taxon>Fungi</taxon>
        <taxon>Fungi incertae sedis</taxon>
        <taxon>Mucoromycota</taxon>
        <taxon>Mortierellomycotina</taxon>
        <taxon>Mortierellomycetes</taxon>
        <taxon>Mortierellales</taxon>
        <taxon>Mortierellaceae</taxon>
        <taxon>Entomortierella</taxon>
    </lineage>
</organism>
<dbReference type="InterPro" id="IPR032675">
    <property type="entry name" value="LRR_dom_sf"/>
</dbReference>
<name>A0A9P6N5U8_9FUNG</name>
<protein>
    <recommendedName>
        <fullName evidence="3">F-box domain protein</fullName>
    </recommendedName>
</protein>
<gene>
    <name evidence="1" type="ORF">BGZ80_006099</name>
</gene>
<accession>A0A9P6N5U8</accession>
<dbReference type="GO" id="GO:0031146">
    <property type="term" value="P:SCF-dependent proteasomal ubiquitin-dependent protein catabolic process"/>
    <property type="evidence" value="ECO:0007669"/>
    <property type="project" value="TreeGrafter"/>
</dbReference>
<dbReference type="Proteomes" id="UP000703661">
    <property type="component" value="Unassembled WGS sequence"/>
</dbReference>
<dbReference type="Gene3D" id="3.80.10.10">
    <property type="entry name" value="Ribonuclease Inhibitor"/>
    <property type="match status" value="1"/>
</dbReference>
<keyword evidence="2" id="KW-1185">Reference proteome</keyword>
<dbReference type="GO" id="GO:0019005">
    <property type="term" value="C:SCF ubiquitin ligase complex"/>
    <property type="evidence" value="ECO:0007669"/>
    <property type="project" value="TreeGrafter"/>
</dbReference>
<dbReference type="EMBL" id="JAAAID010000030">
    <property type="protein sequence ID" value="KAG0024090.1"/>
    <property type="molecule type" value="Genomic_DNA"/>
</dbReference>
<reference evidence="1" key="1">
    <citation type="journal article" date="2020" name="Fungal Divers.">
        <title>Resolving the Mortierellaceae phylogeny through synthesis of multi-gene phylogenetics and phylogenomics.</title>
        <authorList>
            <person name="Vandepol N."/>
            <person name="Liber J."/>
            <person name="Desiro A."/>
            <person name="Na H."/>
            <person name="Kennedy M."/>
            <person name="Barry K."/>
            <person name="Grigoriev I.V."/>
            <person name="Miller A.N."/>
            <person name="O'Donnell K."/>
            <person name="Stajich J.E."/>
            <person name="Bonito G."/>
        </authorList>
    </citation>
    <scope>NUCLEOTIDE SEQUENCE</scope>
    <source>
        <strain evidence="1">NRRL 2769</strain>
    </source>
</reference>
<evidence type="ECO:0000313" key="2">
    <source>
        <dbReference type="Proteomes" id="UP000703661"/>
    </source>
</evidence>
<proteinExistence type="predicted"/>
<dbReference type="AlphaFoldDB" id="A0A9P6N5U8"/>
<dbReference type="PANTHER" id="PTHR13318">
    <property type="entry name" value="PARTNER OF PAIRED, ISOFORM B-RELATED"/>
    <property type="match status" value="1"/>
</dbReference>
<dbReference type="SUPFAM" id="SSF52047">
    <property type="entry name" value="RNI-like"/>
    <property type="match status" value="1"/>
</dbReference>
<evidence type="ECO:0008006" key="3">
    <source>
        <dbReference type="Google" id="ProtNLM"/>
    </source>
</evidence>
<comment type="caution">
    <text evidence="1">The sequence shown here is derived from an EMBL/GenBank/DDBJ whole genome shotgun (WGS) entry which is preliminary data.</text>
</comment>
<sequence length="565" mass="63904">MSLLEPLGASLTSLHIRNLPESAVFPWRMIFRTCPQLLHLHLQGLSWYHPPQLEDLQNGIVSDIESDGTNDTSANADTHDLKLSLRTCALRGFSLTKDAFYPFARACPKLQALQLIDINTSRGTVTQPETGMLAIHEEQVAFLHKLPEFFPMLRSLHLTTNHGLPKIQWDEIPSQFLRNIGSWGLGVEEILDSTSSLLKQFSVEGFLTSLELIGVTHRLAVRDQSDEFMPFGPNATVGDLLHTFLCQAPNLLHLKAEGVNVELNLLDPFTPSSVNAPYIVNNVFLDGTSLEGYRRTHPIWACRNLRTLHLRFDKRAQNDDKTDENSRKLFGYISRVCPRLEDLLIHRTELTLRAMSGFCLLSNLARLKRLKIITKDATESLRDVDIDWMQNEHYNNEGLSAVQSEGYTCLTELTVETLIKHEKLRVGDAERKFKELLALHKQYGVPVNSDDIPESLRGVPFDDIESGAYTKKSSSIGFFSGLRDKLFGSGTSPGNPGYDYSFGVNGVDMEHWGEDSDLIEYFKKRRAQRDVPIWSEMERLEIEDGSHLFTHQGHHRVIGTNDDVL</sequence>
<evidence type="ECO:0000313" key="1">
    <source>
        <dbReference type="EMBL" id="KAG0024090.1"/>
    </source>
</evidence>